<dbReference type="InterPro" id="IPR036962">
    <property type="entry name" value="Glyco_hydro_3_N_sf"/>
</dbReference>
<dbReference type="Proteomes" id="UP001501764">
    <property type="component" value="Unassembled WGS sequence"/>
</dbReference>
<organism evidence="7 8">
    <name type="scientific">Clostridium nitritogenes</name>
    <dbReference type="NCBI Taxonomy" id="83340"/>
    <lineage>
        <taxon>Bacteria</taxon>
        <taxon>Bacillati</taxon>
        <taxon>Bacillota</taxon>
        <taxon>Clostridia</taxon>
        <taxon>Eubacteriales</taxon>
        <taxon>Clostridiaceae</taxon>
        <taxon>Clostridium</taxon>
    </lineage>
</organism>
<dbReference type="Gene3D" id="3.20.20.300">
    <property type="entry name" value="Glycoside hydrolase, family 3, N-terminal domain"/>
    <property type="match status" value="1"/>
</dbReference>
<dbReference type="PANTHER" id="PTHR30480">
    <property type="entry name" value="BETA-HEXOSAMINIDASE-RELATED"/>
    <property type="match status" value="1"/>
</dbReference>
<evidence type="ECO:0000256" key="3">
    <source>
        <dbReference type="ARBA" id="ARBA00012663"/>
    </source>
</evidence>
<feature type="domain" description="Glycoside hydrolase family 3 N-terminal" evidence="6">
    <location>
        <begin position="29"/>
        <end position="346"/>
    </location>
</feature>
<proteinExistence type="inferred from homology"/>
<dbReference type="PANTHER" id="PTHR30480:SF13">
    <property type="entry name" value="BETA-HEXOSAMINIDASE"/>
    <property type="match status" value="1"/>
</dbReference>
<evidence type="ECO:0000256" key="4">
    <source>
        <dbReference type="ARBA" id="ARBA00022801"/>
    </source>
</evidence>
<dbReference type="InterPro" id="IPR036881">
    <property type="entry name" value="Glyco_hydro_3_C_sf"/>
</dbReference>
<keyword evidence="5" id="KW-0326">Glycosidase</keyword>
<dbReference type="InterPro" id="IPR050226">
    <property type="entry name" value="NagZ_Beta-hexosaminidase"/>
</dbReference>
<dbReference type="EC" id="3.2.1.52" evidence="3"/>
<evidence type="ECO:0000256" key="1">
    <source>
        <dbReference type="ARBA" id="ARBA00001231"/>
    </source>
</evidence>
<dbReference type="SUPFAM" id="SSF51445">
    <property type="entry name" value="(Trans)glycosidases"/>
    <property type="match status" value="1"/>
</dbReference>
<dbReference type="Pfam" id="PF00933">
    <property type="entry name" value="Glyco_hydro_3"/>
    <property type="match status" value="1"/>
</dbReference>
<comment type="similarity">
    <text evidence="2">Belongs to the glycosyl hydrolase 3 family.</text>
</comment>
<name>A0ABN1LMU4_9CLOT</name>
<dbReference type="GO" id="GO:0016787">
    <property type="term" value="F:hydrolase activity"/>
    <property type="evidence" value="ECO:0007669"/>
    <property type="project" value="UniProtKB-KW"/>
</dbReference>
<gene>
    <name evidence="7" type="ORF">GCM10008916_14090</name>
</gene>
<dbReference type="Gene3D" id="3.40.50.1700">
    <property type="entry name" value="Glycoside hydrolase family 3 C-terminal domain"/>
    <property type="match status" value="1"/>
</dbReference>
<evidence type="ECO:0000256" key="2">
    <source>
        <dbReference type="ARBA" id="ARBA00005336"/>
    </source>
</evidence>
<keyword evidence="8" id="KW-1185">Reference proteome</keyword>
<evidence type="ECO:0000259" key="6">
    <source>
        <dbReference type="Pfam" id="PF00933"/>
    </source>
</evidence>
<dbReference type="InterPro" id="IPR017853">
    <property type="entry name" value="GH"/>
</dbReference>
<comment type="catalytic activity">
    <reaction evidence="1">
        <text>Hydrolysis of terminal non-reducing N-acetyl-D-hexosamine residues in N-acetyl-beta-D-hexosaminides.</text>
        <dbReference type="EC" id="3.2.1.52"/>
    </reaction>
</comment>
<accession>A0ABN1LMU4</accession>
<protein>
    <recommendedName>
        <fullName evidence="3">beta-N-acetylhexosaminidase</fullName>
        <ecNumber evidence="3">3.2.1.52</ecNumber>
    </recommendedName>
</protein>
<keyword evidence="4 7" id="KW-0378">Hydrolase</keyword>
<comment type="caution">
    <text evidence="7">The sequence shown here is derived from an EMBL/GenBank/DDBJ whole genome shotgun (WGS) entry which is preliminary data.</text>
</comment>
<evidence type="ECO:0000313" key="8">
    <source>
        <dbReference type="Proteomes" id="UP001501764"/>
    </source>
</evidence>
<dbReference type="InterPro" id="IPR001764">
    <property type="entry name" value="Glyco_hydro_3_N"/>
</dbReference>
<dbReference type="GeneID" id="60852957"/>
<evidence type="ECO:0000313" key="7">
    <source>
        <dbReference type="EMBL" id="GAA0858024.1"/>
    </source>
</evidence>
<sequence length="565" mass="63116">MVNLKEKPYYLNDEQIKWVEDTILNMSDEEKVGQLFVNLVGSREPDALKNVVEKYHVGAIRYHNATPEELYEQNRILQENSKIPLLIAANCEAGANMALNGGTAVATGAAVSASKDENLAYEVARVGAAESAAIGCNWNFAPVVDLLYNWRNTIVQNRAFDNSPEDTIKYAKAFFKGTKTENMATCFKHFPGDGTEENDQHLIMGINDMKCDEWDNTFGKVYKELIDDGVMTIMAGHIALPEYSKKLCPGIKDEDILPATLAPEIITDLLKKQLGFNGLVVTDASHMIGMFAAMPRKEQVPKAIAAGCDMFLFFNDIEEDFGYMLDGYKNGIITEERMLDALRRILGIKAALNLHILQKENKLMPSKDGLKVIGCDEHLKIAEEGADKFITLVKDTKNYLPLSPEKHKRIKLVFIGAEGAVIAGKVIASNSDKVRDSIKKKLELEGFIVDDEVPNVKGKMSDLHKKYDACIVVIDNGGFAQFNTVRLKWTNPTDQPWYVSELPTVFLSLSFPNQLIDVPMAKTYINAYINSDIVISKAIDKILGKSEFKGQYNENVFCGRWDTRL</sequence>
<dbReference type="RefSeq" id="WP_077229276.1">
    <property type="nucleotide sequence ID" value="NZ_BAAACO010000001.1"/>
</dbReference>
<evidence type="ECO:0000256" key="5">
    <source>
        <dbReference type="ARBA" id="ARBA00023295"/>
    </source>
</evidence>
<reference evidence="7 8" key="1">
    <citation type="journal article" date="2019" name="Int. J. Syst. Evol. Microbiol.">
        <title>The Global Catalogue of Microorganisms (GCM) 10K type strain sequencing project: providing services to taxonomists for standard genome sequencing and annotation.</title>
        <authorList>
            <consortium name="The Broad Institute Genomics Platform"/>
            <consortium name="The Broad Institute Genome Sequencing Center for Infectious Disease"/>
            <person name="Wu L."/>
            <person name="Ma J."/>
        </authorList>
    </citation>
    <scope>NUCLEOTIDE SEQUENCE [LARGE SCALE GENOMIC DNA]</scope>
    <source>
        <strain evidence="7 8">JCM 6485</strain>
    </source>
</reference>
<dbReference type="EMBL" id="BAAACO010000001">
    <property type="protein sequence ID" value="GAA0858024.1"/>
    <property type="molecule type" value="Genomic_DNA"/>
</dbReference>